<dbReference type="Proteomes" id="UP000316008">
    <property type="component" value="Unassembled WGS sequence"/>
</dbReference>
<name>A0A556MYY8_9FLAO</name>
<dbReference type="AlphaFoldDB" id="A0A556MYY8"/>
<organism evidence="2 3">
    <name type="scientific">Fluviicola chungangensis</name>
    <dbReference type="NCBI Taxonomy" id="2597671"/>
    <lineage>
        <taxon>Bacteria</taxon>
        <taxon>Pseudomonadati</taxon>
        <taxon>Bacteroidota</taxon>
        <taxon>Flavobacteriia</taxon>
        <taxon>Flavobacteriales</taxon>
        <taxon>Crocinitomicaceae</taxon>
        <taxon>Fluviicola</taxon>
    </lineage>
</organism>
<feature type="domain" description="CpXC" evidence="1">
    <location>
        <begin position="9"/>
        <end position="145"/>
    </location>
</feature>
<dbReference type="Pfam" id="PF14353">
    <property type="entry name" value="CpXC"/>
    <property type="match status" value="1"/>
</dbReference>
<dbReference type="OrthoDB" id="3671014at2"/>
<comment type="caution">
    <text evidence="2">The sequence shown here is derived from an EMBL/GenBank/DDBJ whole genome shotgun (WGS) entry which is preliminary data.</text>
</comment>
<dbReference type="InterPro" id="IPR025682">
    <property type="entry name" value="CpXC_dom"/>
</dbReference>
<evidence type="ECO:0000259" key="1">
    <source>
        <dbReference type="Pfam" id="PF14353"/>
    </source>
</evidence>
<reference evidence="2 3" key="1">
    <citation type="submission" date="2019-07" db="EMBL/GenBank/DDBJ databases">
        <authorList>
            <person name="Huq M.A."/>
        </authorList>
    </citation>
    <scope>NUCLEOTIDE SEQUENCE [LARGE SCALE GENOMIC DNA]</scope>
    <source>
        <strain evidence="2 3">MAH-3</strain>
    </source>
</reference>
<proteinExistence type="predicted"/>
<dbReference type="RefSeq" id="WP_144333137.1">
    <property type="nucleotide sequence ID" value="NZ_VLPL01000004.1"/>
</dbReference>
<evidence type="ECO:0000313" key="2">
    <source>
        <dbReference type="EMBL" id="TSJ45018.1"/>
    </source>
</evidence>
<evidence type="ECO:0000313" key="3">
    <source>
        <dbReference type="Proteomes" id="UP000316008"/>
    </source>
</evidence>
<protein>
    <recommendedName>
        <fullName evidence="1">CpXC domain-containing protein</fullName>
    </recommendedName>
</protein>
<dbReference type="EMBL" id="VLPL01000004">
    <property type="protein sequence ID" value="TSJ45018.1"/>
    <property type="molecule type" value="Genomic_DNA"/>
</dbReference>
<accession>A0A556MYY8</accession>
<gene>
    <name evidence="2" type="ORF">FO442_10505</name>
</gene>
<keyword evidence="3" id="KW-1185">Reference proteome</keyword>
<sequence>MSRFHEETVSCPVCGKKSTELIATSLRISSNTPFKDQILKGEFQRFTCESCRHTFHAEDPLMYMDFDKKLMIAQFPKPWNANWKEHEKVVTHNYDNYLAGKYAAPAARELSKGFQLRTVFGLDALAEKITCLEYGLDDQLLSILKLQLILNIEEIPFHPEFIPLLKEIKDGDLVFLCRVLNTDGNVGQAFFTLPFPLALDEVKNAADQYQSLLETFQNATYIDTGRLFFSADTNSV</sequence>